<dbReference type="PATRIC" id="fig|1240678.4.peg.2113"/>
<evidence type="ECO:0000313" key="1">
    <source>
        <dbReference type="EMBL" id="KIZ18030.1"/>
    </source>
</evidence>
<name>A0A0D7CQ82_9ACTN</name>
<protein>
    <submittedName>
        <fullName evidence="1">Uncharacterized protein</fullName>
    </submittedName>
</protein>
<reference evidence="1 2" key="1">
    <citation type="submission" date="2014-09" db="EMBL/GenBank/DDBJ databases">
        <title>Draft genome sequence of Streptomyces natalensis ATCC 27448, producer of the antifungal pimaricin.</title>
        <authorList>
            <person name="Mendes M.V."/>
            <person name="Beites T."/>
            <person name="Pires S."/>
            <person name="Santos C.L."/>
            <person name="Moradas-Ferreira P."/>
        </authorList>
    </citation>
    <scope>NUCLEOTIDE SEQUENCE [LARGE SCALE GENOMIC DNA]</scope>
    <source>
        <strain evidence="1 2">ATCC 27448</strain>
    </source>
</reference>
<dbReference type="AlphaFoldDB" id="A0A0D7CQ82"/>
<dbReference type="Proteomes" id="UP000032458">
    <property type="component" value="Unassembled WGS sequence"/>
</dbReference>
<gene>
    <name evidence="1" type="ORF">SNA_10140</name>
</gene>
<accession>A0A0D7CQ82</accession>
<sequence length="93" mass="9794">MATVHRTRVSLTTWAVPGLWPERILSGLAGSVSSRGAHTKEASCRSGLLWVRGGVPNRAVRVYALREGDGAKAGLGPWAVLARYRGGVGDVLA</sequence>
<organism evidence="1 2">
    <name type="scientific">Streptomyces natalensis ATCC 27448</name>
    <dbReference type="NCBI Taxonomy" id="1240678"/>
    <lineage>
        <taxon>Bacteria</taxon>
        <taxon>Bacillati</taxon>
        <taxon>Actinomycetota</taxon>
        <taxon>Actinomycetes</taxon>
        <taxon>Kitasatosporales</taxon>
        <taxon>Streptomycetaceae</taxon>
        <taxon>Streptomyces</taxon>
    </lineage>
</organism>
<proteinExistence type="predicted"/>
<dbReference type="EMBL" id="JRKI01000012">
    <property type="protein sequence ID" value="KIZ18030.1"/>
    <property type="molecule type" value="Genomic_DNA"/>
</dbReference>
<keyword evidence="2" id="KW-1185">Reference proteome</keyword>
<evidence type="ECO:0000313" key="2">
    <source>
        <dbReference type="Proteomes" id="UP000032458"/>
    </source>
</evidence>
<comment type="caution">
    <text evidence="1">The sequence shown here is derived from an EMBL/GenBank/DDBJ whole genome shotgun (WGS) entry which is preliminary data.</text>
</comment>